<feature type="domain" description="Glycosyltransferase subfamily 4-like N-terminal" evidence="5">
    <location>
        <begin position="23"/>
        <end position="169"/>
    </location>
</feature>
<dbReference type="RefSeq" id="WP_152272898.1">
    <property type="nucleotide sequence ID" value="NZ_VTFX01000005.1"/>
</dbReference>
<sequence length="370" mass="40533">MKSRTKQLESANSVLLVTDNLKIGGVQKVVVRLAEALLKRGVRVGVAASPEGDLWQELPAGCNTYQIPGRNGIYSQIGRARALRNIVKSNKYGIVHSHQRGITLEAKLATTGLTTSIVEHVHNTFLPVTNARASFRGKYLIACGSAIKQMLQDDYKRDPQHIFTILNGVPDPLDGAIAAPVSAKSRNEPIKIIAVGRVSEQKNPHKFIDIIESLNQRQISIQAEWVGDGELLDQCRADVARRDISNLVFSGSHSDVSAKLARSDVLLLTSRWEGLPLVVLEAMSLGIGTILPNVGSCKDAVDPWRNGILYPAEANADEITDLIVGSMDHSVLHSWGSVSRTRYLASFTFDRMVDEVENVYAIANLEMSHR</sequence>
<keyword evidence="3 6" id="KW-0808">Transferase</keyword>
<dbReference type="InterPro" id="IPR028098">
    <property type="entry name" value="Glyco_trans_4-like_N"/>
</dbReference>
<evidence type="ECO:0000256" key="1">
    <source>
        <dbReference type="ARBA" id="ARBA00021292"/>
    </source>
</evidence>
<evidence type="ECO:0000313" key="6">
    <source>
        <dbReference type="EMBL" id="KAD3515258.1"/>
    </source>
</evidence>
<keyword evidence="2" id="KW-0328">Glycosyltransferase</keyword>
<evidence type="ECO:0000313" key="7">
    <source>
        <dbReference type="Proteomes" id="UP000326852"/>
    </source>
</evidence>
<keyword evidence="7" id="KW-1185">Reference proteome</keyword>
<protein>
    <recommendedName>
        <fullName evidence="1">D-inositol 3-phosphate glycosyltransferase</fullName>
    </recommendedName>
</protein>
<dbReference type="Pfam" id="PF13439">
    <property type="entry name" value="Glyco_transf_4"/>
    <property type="match status" value="1"/>
</dbReference>
<organism evidence="6 7">
    <name type="scientific">Arthrobacter yangruifuii</name>
    <dbReference type="NCBI Taxonomy" id="2606616"/>
    <lineage>
        <taxon>Bacteria</taxon>
        <taxon>Bacillati</taxon>
        <taxon>Actinomycetota</taxon>
        <taxon>Actinomycetes</taxon>
        <taxon>Micrococcales</taxon>
        <taxon>Micrococcaceae</taxon>
        <taxon>Arthrobacter</taxon>
    </lineage>
</organism>
<dbReference type="AlphaFoldDB" id="A0A5N6MHA1"/>
<dbReference type="PANTHER" id="PTHR45947">
    <property type="entry name" value="SULFOQUINOVOSYL TRANSFERASE SQD2"/>
    <property type="match status" value="1"/>
</dbReference>
<dbReference type="Pfam" id="PF00534">
    <property type="entry name" value="Glycos_transf_1"/>
    <property type="match status" value="1"/>
</dbReference>
<dbReference type="Gene3D" id="3.40.50.2000">
    <property type="entry name" value="Glycogen Phosphorylase B"/>
    <property type="match status" value="2"/>
</dbReference>
<dbReference type="EMBL" id="VTFX01000005">
    <property type="protein sequence ID" value="KAD3515258.1"/>
    <property type="molecule type" value="Genomic_DNA"/>
</dbReference>
<feature type="domain" description="Glycosyl transferase family 1" evidence="4">
    <location>
        <begin position="184"/>
        <end position="323"/>
    </location>
</feature>
<dbReference type="InterPro" id="IPR001296">
    <property type="entry name" value="Glyco_trans_1"/>
</dbReference>
<dbReference type="Proteomes" id="UP000326852">
    <property type="component" value="Unassembled WGS sequence"/>
</dbReference>
<evidence type="ECO:0000259" key="4">
    <source>
        <dbReference type="Pfam" id="PF00534"/>
    </source>
</evidence>
<evidence type="ECO:0000256" key="2">
    <source>
        <dbReference type="ARBA" id="ARBA00022676"/>
    </source>
</evidence>
<dbReference type="CDD" id="cd03811">
    <property type="entry name" value="GT4_GT28_WabH-like"/>
    <property type="match status" value="1"/>
</dbReference>
<accession>A0A5N6MHA1</accession>
<dbReference type="GO" id="GO:1901137">
    <property type="term" value="P:carbohydrate derivative biosynthetic process"/>
    <property type="evidence" value="ECO:0007669"/>
    <property type="project" value="UniProtKB-ARBA"/>
</dbReference>
<reference evidence="6 7" key="1">
    <citation type="submission" date="2019-08" db="EMBL/GenBank/DDBJ databases">
        <title>Arthrobacter sp. nov., isolated from plateau pika and Tibetan wild ass.</title>
        <authorList>
            <person name="Ge Y."/>
        </authorList>
    </citation>
    <scope>NUCLEOTIDE SEQUENCE [LARGE SCALE GENOMIC DNA]</scope>
    <source>
        <strain evidence="6 7">785</strain>
    </source>
</reference>
<dbReference type="GO" id="GO:0016757">
    <property type="term" value="F:glycosyltransferase activity"/>
    <property type="evidence" value="ECO:0007669"/>
    <property type="project" value="UniProtKB-KW"/>
</dbReference>
<comment type="caution">
    <text evidence="6">The sequence shown here is derived from an EMBL/GenBank/DDBJ whole genome shotgun (WGS) entry which is preliminary data.</text>
</comment>
<gene>
    <name evidence="6" type="ORF">GD627_13345</name>
</gene>
<evidence type="ECO:0000259" key="5">
    <source>
        <dbReference type="Pfam" id="PF13439"/>
    </source>
</evidence>
<name>A0A5N6MHA1_9MICC</name>
<evidence type="ECO:0000256" key="3">
    <source>
        <dbReference type="ARBA" id="ARBA00022679"/>
    </source>
</evidence>
<dbReference type="PANTHER" id="PTHR45947:SF3">
    <property type="entry name" value="SULFOQUINOVOSYL TRANSFERASE SQD2"/>
    <property type="match status" value="1"/>
</dbReference>
<proteinExistence type="predicted"/>
<dbReference type="InterPro" id="IPR050194">
    <property type="entry name" value="Glycosyltransferase_grp1"/>
</dbReference>
<dbReference type="SUPFAM" id="SSF53756">
    <property type="entry name" value="UDP-Glycosyltransferase/glycogen phosphorylase"/>
    <property type="match status" value="1"/>
</dbReference>